<reference evidence="2 3" key="1">
    <citation type="submission" date="2018-10" db="EMBL/GenBank/DDBJ databases">
        <title>Fifty Aureobasidium pullulans genomes reveal a recombining polyextremotolerant generalist.</title>
        <authorList>
            <person name="Gostincar C."/>
            <person name="Turk M."/>
            <person name="Zajc J."/>
            <person name="Gunde-Cimerman N."/>
        </authorList>
    </citation>
    <scope>NUCLEOTIDE SEQUENCE [LARGE SCALE GENOMIC DNA]</scope>
    <source>
        <strain evidence="2 3">EXF-11318</strain>
    </source>
</reference>
<evidence type="ECO:0000313" key="2">
    <source>
        <dbReference type="EMBL" id="THW02651.1"/>
    </source>
</evidence>
<comment type="caution">
    <text evidence="2">The sequence shown here is derived from an EMBL/GenBank/DDBJ whole genome shotgun (WGS) entry which is preliminary data.</text>
</comment>
<proteinExistence type="predicted"/>
<gene>
    <name evidence="2" type="ORF">D6D24_10774</name>
</gene>
<dbReference type="EMBL" id="QZAJ01001265">
    <property type="protein sequence ID" value="THW02651.1"/>
    <property type="molecule type" value="Genomic_DNA"/>
</dbReference>
<protein>
    <submittedName>
        <fullName evidence="2">Uncharacterized protein</fullName>
    </submittedName>
</protein>
<name>A0A4S8UVP8_AURPU</name>
<accession>A0A4S8UVP8</accession>
<dbReference type="AlphaFoldDB" id="A0A4S8UVP8"/>
<organism evidence="2 3">
    <name type="scientific">Aureobasidium pullulans</name>
    <name type="common">Black yeast</name>
    <name type="synonym">Pullularia pullulans</name>
    <dbReference type="NCBI Taxonomy" id="5580"/>
    <lineage>
        <taxon>Eukaryota</taxon>
        <taxon>Fungi</taxon>
        <taxon>Dikarya</taxon>
        <taxon>Ascomycota</taxon>
        <taxon>Pezizomycotina</taxon>
        <taxon>Dothideomycetes</taxon>
        <taxon>Dothideomycetidae</taxon>
        <taxon>Dothideales</taxon>
        <taxon>Saccotheciaceae</taxon>
        <taxon>Aureobasidium</taxon>
    </lineage>
</organism>
<dbReference type="Proteomes" id="UP000308014">
    <property type="component" value="Unassembled WGS sequence"/>
</dbReference>
<feature type="region of interest" description="Disordered" evidence="1">
    <location>
        <begin position="71"/>
        <end position="100"/>
    </location>
</feature>
<evidence type="ECO:0000313" key="3">
    <source>
        <dbReference type="Proteomes" id="UP000308014"/>
    </source>
</evidence>
<evidence type="ECO:0000256" key="1">
    <source>
        <dbReference type="SAM" id="MobiDB-lite"/>
    </source>
</evidence>
<sequence length="144" mass="15110">MTVAPSVAATALRSSAPAAPLTVAPAMSTSVSAATVLSLATPSSVISMTTCESWTASKQKTTNLRKALVKKNSRGTVRGPGSAAPVPSYNESGKPCSNGCQPSTTGSLSEWFMWHGRQLYLALDFRSWLLSVRCMLGACKGEQR</sequence>